<dbReference type="Proteomes" id="UP000198634">
    <property type="component" value="Unassembled WGS sequence"/>
</dbReference>
<dbReference type="OrthoDB" id="9809485at2"/>
<comment type="function">
    <text evidence="10">One of several proteins that assist in the late maturation steps of the functional core of the 30S ribosomal subunit. Helps release RbfA from mature subunits. May play a role in the assembly of ribosomal proteins into the subunit. Circularly permuted GTPase that catalyzes slow GTP hydrolysis, GTPase activity is stimulated by the 30S ribosomal subunit.</text>
</comment>
<dbReference type="EMBL" id="FOEP01000003">
    <property type="protein sequence ID" value="SEQ02177.1"/>
    <property type="molecule type" value="Genomic_DNA"/>
</dbReference>
<feature type="binding site" evidence="10">
    <location>
        <position position="328"/>
    </location>
    <ligand>
        <name>Zn(2+)</name>
        <dbReference type="ChEBI" id="CHEBI:29105"/>
    </ligand>
</feature>
<evidence type="ECO:0000256" key="6">
    <source>
        <dbReference type="ARBA" id="ARBA00022801"/>
    </source>
</evidence>
<comment type="subcellular location">
    <subcellularLocation>
        <location evidence="10">Cytoplasm</location>
    </subcellularLocation>
</comment>
<dbReference type="CDD" id="cd01854">
    <property type="entry name" value="YjeQ_EngC"/>
    <property type="match status" value="1"/>
</dbReference>
<feature type="binding site" evidence="10">
    <location>
        <position position="323"/>
    </location>
    <ligand>
        <name>Zn(2+)</name>
        <dbReference type="ChEBI" id="CHEBI:29105"/>
    </ligand>
</feature>
<dbReference type="PROSITE" id="PS51721">
    <property type="entry name" value="G_CP"/>
    <property type="match status" value="1"/>
</dbReference>
<sequence length="397" mass="42448">MGHIADLSLQQRAEFRVRPLALRGKRRDLSQYEAHLAALSVTALTGTSFDAPDPLAALGWSPHFAAQLTDEDAELTPLRIASVQRNKATGLGPDGPQRLSYSNDLSAADVAVGDWVVANTTTTQIMRILPRTSQLSRRAAGVEAKAQLLAANVDTLFITTSCNADFNLARLERYVVLALDAGIHPAILLTKADQCDDPAAYVAQATALSDKIIAVLAINAKDPAQVDQLRAWCGPGQTVAFVGSSGVGKSTIINTLTGADQTTADIRADDAKGRHTTTARSLHLLAGGGLVIDMPGMRELGLHDVAGGIDVLFDDIFKLAGQCRFRDCAHVSEPGCAVKAAIDAGTVSAERVERWRKLKSEDKLNTTTMGMDRKRARALTRSHRAIQAEQRGKKGDK</sequence>
<evidence type="ECO:0000313" key="15">
    <source>
        <dbReference type="Proteomes" id="UP000198634"/>
    </source>
</evidence>
<dbReference type="Gene3D" id="1.10.40.50">
    <property type="entry name" value="Probable gtpase engc, domain 3"/>
    <property type="match status" value="1"/>
</dbReference>
<keyword evidence="15" id="KW-1185">Reference proteome</keyword>
<evidence type="ECO:0000256" key="9">
    <source>
        <dbReference type="ARBA" id="ARBA00023134"/>
    </source>
</evidence>
<feature type="domain" description="EngC GTPase" evidence="12">
    <location>
        <begin position="151"/>
        <end position="298"/>
    </location>
</feature>
<evidence type="ECO:0000256" key="4">
    <source>
        <dbReference type="ARBA" id="ARBA00022730"/>
    </source>
</evidence>
<keyword evidence="7 10" id="KW-0862">Zinc</keyword>
<dbReference type="AlphaFoldDB" id="A0A1H9CM98"/>
<dbReference type="InterPro" id="IPR010914">
    <property type="entry name" value="RsgA_GTPase_dom"/>
</dbReference>
<gene>
    <name evidence="10" type="primary">rsgA</name>
    <name evidence="14" type="ORF">SAMN04488092_103308</name>
</gene>
<keyword evidence="9 10" id="KW-0342">GTP-binding</keyword>
<evidence type="ECO:0000259" key="13">
    <source>
        <dbReference type="PROSITE" id="PS51721"/>
    </source>
</evidence>
<dbReference type="SUPFAM" id="SSF52540">
    <property type="entry name" value="P-loop containing nucleoside triphosphate hydrolases"/>
    <property type="match status" value="1"/>
</dbReference>
<dbReference type="PROSITE" id="PS50936">
    <property type="entry name" value="ENGC_GTPASE"/>
    <property type="match status" value="1"/>
</dbReference>
<keyword evidence="5 10" id="KW-0547">Nucleotide-binding</keyword>
<evidence type="ECO:0000259" key="12">
    <source>
        <dbReference type="PROSITE" id="PS50936"/>
    </source>
</evidence>
<evidence type="ECO:0000256" key="10">
    <source>
        <dbReference type="HAMAP-Rule" id="MF_01820"/>
    </source>
</evidence>
<dbReference type="PANTHER" id="PTHR32120:SF10">
    <property type="entry name" value="SMALL RIBOSOMAL SUBUNIT BIOGENESIS GTPASE RSGA"/>
    <property type="match status" value="1"/>
</dbReference>
<feature type="binding site" evidence="10">
    <location>
        <begin position="190"/>
        <end position="193"/>
    </location>
    <ligand>
        <name>GTP</name>
        <dbReference type="ChEBI" id="CHEBI:37565"/>
    </ligand>
</feature>
<dbReference type="InterPro" id="IPR030378">
    <property type="entry name" value="G_CP_dom"/>
</dbReference>
<evidence type="ECO:0000313" key="14">
    <source>
        <dbReference type="EMBL" id="SEQ02177.1"/>
    </source>
</evidence>
<dbReference type="GO" id="GO:0019843">
    <property type="term" value="F:rRNA binding"/>
    <property type="evidence" value="ECO:0007669"/>
    <property type="project" value="UniProtKB-KW"/>
</dbReference>
<evidence type="ECO:0000256" key="3">
    <source>
        <dbReference type="ARBA" id="ARBA00022723"/>
    </source>
</evidence>
<protein>
    <recommendedName>
        <fullName evidence="10">Small ribosomal subunit biogenesis GTPase RsgA</fullName>
        <ecNumber evidence="10">3.6.1.-</ecNumber>
    </recommendedName>
</protein>
<dbReference type="GO" id="GO:0042274">
    <property type="term" value="P:ribosomal small subunit biogenesis"/>
    <property type="evidence" value="ECO:0007669"/>
    <property type="project" value="UniProtKB-UniRule"/>
</dbReference>
<feature type="binding site" evidence="10">
    <location>
        <position position="330"/>
    </location>
    <ligand>
        <name>Zn(2+)</name>
        <dbReference type="ChEBI" id="CHEBI:29105"/>
    </ligand>
</feature>
<keyword evidence="3 10" id="KW-0479">Metal-binding</keyword>
<dbReference type="GO" id="GO:0005737">
    <property type="term" value="C:cytoplasm"/>
    <property type="evidence" value="ECO:0007669"/>
    <property type="project" value="UniProtKB-SubCell"/>
</dbReference>
<keyword evidence="6 10" id="KW-0378">Hydrolase</keyword>
<keyword evidence="4 10" id="KW-0699">rRNA-binding</keyword>
<feature type="region of interest" description="Disordered" evidence="11">
    <location>
        <begin position="367"/>
        <end position="397"/>
    </location>
</feature>
<reference evidence="14 15" key="1">
    <citation type="submission" date="2016-10" db="EMBL/GenBank/DDBJ databases">
        <authorList>
            <person name="de Groot N.N."/>
        </authorList>
    </citation>
    <scope>NUCLEOTIDE SEQUENCE [LARGE SCALE GENOMIC DNA]</scope>
    <source>
        <strain evidence="14 15">DSM 22007</strain>
    </source>
</reference>
<evidence type="ECO:0000256" key="11">
    <source>
        <dbReference type="SAM" id="MobiDB-lite"/>
    </source>
</evidence>
<evidence type="ECO:0000256" key="1">
    <source>
        <dbReference type="ARBA" id="ARBA00022490"/>
    </source>
</evidence>
<keyword evidence="2 10" id="KW-0690">Ribosome biogenesis</keyword>
<evidence type="ECO:0000256" key="5">
    <source>
        <dbReference type="ARBA" id="ARBA00022741"/>
    </source>
</evidence>
<dbReference type="HAMAP" id="MF_01820">
    <property type="entry name" value="GTPase_RsgA"/>
    <property type="match status" value="1"/>
</dbReference>
<comment type="similarity">
    <text evidence="10">Belongs to the TRAFAC class YlqF/YawG GTPase family. RsgA subfamily.</text>
</comment>
<dbReference type="STRING" id="657014.SAMN04488092_103308"/>
<feature type="domain" description="CP-type G" evidence="13">
    <location>
        <begin position="132"/>
        <end position="300"/>
    </location>
</feature>
<comment type="cofactor">
    <cofactor evidence="10">
        <name>Zn(2+)</name>
        <dbReference type="ChEBI" id="CHEBI:29105"/>
    </cofactor>
    <text evidence="10">Binds 1 zinc ion per subunit.</text>
</comment>
<evidence type="ECO:0000256" key="2">
    <source>
        <dbReference type="ARBA" id="ARBA00022517"/>
    </source>
</evidence>
<organism evidence="14 15">
    <name type="scientific">Thalassovita taeanensis</name>
    <dbReference type="NCBI Taxonomy" id="657014"/>
    <lineage>
        <taxon>Bacteria</taxon>
        <taxon>Pseudomonadati</taxon>
        <taxon>Pseudomonadota</taxon>
        <taxon>Alphaproteobacteria</taxon>
        <taxon>Rhodobacterales</taxon>
        <taxon>Roseobacteraceae</taxon>
        <taxon>Thalassovita</taxon>
    </lineage>
</organism>
<accession>A0A1H9CM98</accession>
<name>A0A1H9CM98_9RHOB</name>
<dbReference type="InterPro" id="IPR004881">
    <property type="entry name" value="Ribosome_biogen_GTPase_RsgA"/>
</dbReference>
<evidence type="ECO:0000256" key="7">
    <source>
        <dbReference type="ARBA" id="ARBA00022833"/>
    </source>
</evidence>
<comment type="subunit">
    <text evidence="10">Monomer. Associates with 30S ribosomal subunit, binds 16S rRNA.</text>
</comment>
<dbReference type="Gene3D" id="3.40.50.300">
    <property type="entry name" value="P-loop containing nucleotide triphosphate hydrolases"/>
    <property type="match status" value="1"/>
</dbReference>
<dbReference type="GO" id="GO:0046872">
    <property type="term" value="F:metal ion binding"/>
    <property type="evidence" value="ECO:0007669"/>
    <property type="project" value="UniProtKB-KW"/>
</dbReference>
<feature type="compositionally biased region" description="Basic residues" evidence="11">
    <location>
        <begin position="374"/>
        <end position="384"/>
    </location>
</feature>
<feature type="binding site" evidence="10">
    <location>
        <begin position="243"/>
        <end position="251"/>
    </location>
    <ligand>
        <name>GTP</name>
        <dbReference type="ChEBI" id="CHEBI:37565"/>
    </ligand>
</feature>
<evidence type="ECO:0000256" key="8">
    <source>
        <dbReference type="ARBA" id="ARBA00022884"/>
    </source>
</evidence>
<dbReference type="PANTHER" id="PTHR32120">
    <property type="entry name" value="SMALL RIBOSOMAL SUBUNIT BIOGENESIS GTPASE RSGA"/>
    <property type="match status" value="1"/>
</dbReference>
<proteinExistence type="inferred from homology"/>
<dbReference type="InterPro" id="IPR027417">
    <property type="entry name" value="P-loop_NTPase"/>
</dbReference>
<dbReference type="GO" id="GO:0005525">
    <property type="term" value="F:GTP binding"/>
    <property type="evidence" value="ECO:0007669"/>
    <property type="project" value="UniProtKB-UniRule"/>
</dbReference>
<dbReference type="NCBIfam" id="TIGR00157">
    <property type="entry name" value="ribosome small subunit-dependent GTPase A"/>
    <property type="match status" value="1"/>
</dbReference>
<dbReference type="GO" id="GO:0003924">
    <property type="term" value="F:GTPase activity"/>
    <property type="evidence" value="ECO:0007669"/>
    <property type="project" value="UniProtKB-UniRule"/>
</dbReference>
<keyword evidence="8 10" id="KW-0694">RNA-binding</keyword>
<feature type="binding site" evidence="10">
    <location>
        <position position="336"/>
    </location>
    <ligand>
        <name>Zn(2+)</name>
        <dbReference type="ChEBI" id="CHEBI:29105"/>
    </ligand>
</feature>
<dbReference type="Pfam" id="PF03193">
    <property type="entry name" value="RsgA_GTPase"/>
    <property type="match status" value="1"/>
</dbReference>
<keyword evidence="1 10" id="KW-0963">Cytoplasm</keyword>
<dbReference type="EC" id="3.6.1.-" evidence="10"/>